<evidence type="ECO:0000313" key="5">
    <source>
        <dbReference type="Proteomes" id="UP000243217"/>
    </source>
</evidence>
<proteinExistence type="predicted"/>
<dbReference type="InterPro" id="IPR035985">
    <property type="entry name" value="Ubiquitin-activating_enz"/>
</dbReference>
<dbReference type="STRING" id="74557.A0A1W0ABN4"/>
<dbReference type="Proteomes" id="UP000243217">
    <property type="component" value="Unassembled WGS sequence"/>
</dbReference>
<evidence type="ECO:0000256" key="1">
    <source>
        <dbReference type="SAM" id="Coils"/>
    </source>
</evidence>
<name>A0A1W0ABN4_9STRA</name>
<evidence type="ECO:0000259" key="3">
    <source>
        <dbReference type="Pfam" id="PF00899"/>
    </source>
</evidence>
<dbReference type="Pfam" id="PF00899">
    <property type="entry name" value="ThiF"/>
    <property type="match status" value="1"/>
</dbReference>
<keyword evidence="5" id="KW-1185">Reference proteome</keyword>
<sequence length="773" mass="88000">MESLDKKFANIGVDLSSVRVKGRSDALKLQSKVNEWQSDVNTLATRIDEQIKNCKVLRMSKAIGLVTPSTIVSKGDVDPFHLLRSDIRSLYDFRLSYFHSYLNNQDNTIDFDAEAEHIKVILREPATVDKAPDAHSALKSMLKFTTTKGDLFSKIIDDMFRKKQQIDIENGIEEDMSSIDGNASLLLSLELCQDFLREHPKKRQSGYDVATPPSNNRQLFSSSTDTEASKSSFRLDEANFTIQKLHREINEIKITNERLTASNSQLEDNYAHILLQYEVEKKGYQESIQTYEPKIQKLEEEIKLSAAALSQLRLNVDLITNMYKKTCDEVLAFDESRAIIATERDSLARKLHAEVKKIATLNLEIERKDKLVMFAMGARHEALESLKSSRQELREITVNRDSSNTRISQLNKTIEILGEKLLQATKMYQEQEEIISQGKKTFETLCANVEQMNQAHKLDTQKLTASYEEVTMQEQDDQLQNRIARRVDRVRVLVQELTHAVRVISTSEHPQRPHVHNSISSERDGPYSRIIANNDRGVINDIERLNSMAIMVVGLNSIGCMIAETFCRSGIEKIFISHEPGNVSQDDLQGMFFDRDNIGYDRIAEVENNLLHINHNIEIEQLRFNLHSPEEYQEIAREFEENNVHLAFLCLNDAMIVRNMNELCLERNIPLIMVRPGHDGLSGRILTSIRGQTPCLLCAMPSLAPPTSAQESRKKNQLFPSHSLALPMIDSILAGFASQNALKYLNILQFGPNTIVESCFSMAHFHHALITRV</sequence>
<keyword evidence="1" id="KW-0175">Coiled coil</keyword>
<dbReference type="InterPro" id="IPR000594">
    <property type="entry name" value="ThiF_NAD_FAD-bd"/>
</dbReference>
<feature type="region of interest" description="Disordered" evidence="2">
    <location>
        <begin position="203"/>
        <end position="224"/>
    </location>
</feature>
<dbReference type="SUPFAM" id="SSF69572">
    <property type="entry name" value="Activating enzymes of the ubiquitin-like proteins"/>
    <property type="match status" value="1"/>
</dbReference>
<dbReference type="EMBL" id="JNBS01000240">
    <property type="protein sequence ID" value="OQS07420.1"/>
    <property type="molecule type" value="Genomic_DNA"/>
</dbReference>
<evidence type="ECO:0000313" key="4">
    <source>
        <dbReference type="EMBL" id="OQS07420.1"/>
    </source>
</evidence>
<gene>
    <name evidence="4" type="ORF">THRCLA_00566</name>
</gene>
<dbReference type="GO" id="GO:0008641">
    <property type="term" value="F:ubiquitin-like modifier activating enzyme activity"/>
    <property type="evidence" value="ECO:0007669"/>
    <property type="project" value="InterPro"/>
</dbReference>
<comment type="caution">
    <text evidence="4">The sequence shown here is derived from an EMBL/GenBank/DDBJ whole genome shotgun (WGS) entry which is preliminary data.</text>
</comment>
<protein>
    <submittedName>
        <fullName evidence="4">NAD/FAD dependent dehydrogenase</fullName>
    </submittedName>
</protein>
<organism evidence="4 5">
    <name type="scientific">Thraustotheca clavata</name>
    <dbReference type="NCBI Taxonomy" id="74557"/>
    <lineage>
        <taxon>Eukaryota</taxon>
        <taxon>Sar</taxon>
        <taxon>Stramenopiles</taxon>
        <taxon>Oomycota</taxon>
        <taxon>Saprolegniomycetes</taxon>
        <taxon>Saprolegniales</taxon>
        <taxon>Achlyaceae</taxon>
        <taxon>Thraustotheca</taxon>
    </lineage>
</organism>
<dbReference type="OrthoDB" id="5516652at2759"/>
<dbReference type="Gene3D" id="3.40.50.720">
    <property type="entry name" value="NAD(P)-binding Rossmann-like Domain"/>
    <property type="match status" value="1"/>
</dbReference>
<dbReference type="AlphaFoldDB" id="A0A1W0ABN4"/>
<feature type="domain" description="THIF-type NAD/FAD binding fold" evidence="3">
    <location>
        <begin position="540"/>
        <end position="757"/>
    </location>
</feature>
<reference evidence="4 5" key="1">
    <citation type="journal article" date="2014" name="Genome Biol. Evol.">
        <title>The secreted proteins of Achlya hypogyna and Thraustotheca clavata identify the ancestral oomycete secretome and reveal gene acquisitions by horizontal gene transfer.</title>
        <authorList>
            <person name="Misner I."/>
            <person name="Blouin N."/>
            <person name="Leonard G."/>
            <person name="Richards T.A."/>
            <person name="Lane C.E."/>
        </authorList>
    </citation>
    <scope>NUCLEOTIDE SEQUENCE [LARGE SCALE GENOMIC DNA]</scope>
    <source>
        <strain evidence="4 5">ATCC 34112</strain>
    </source>
</reference>
<accession>A0A1W0ABN4</accession>
<evidence type="ECO:0000256" key="2">
    <source>
        <dbReference type="SAM" id="MobiDB-lite"/>
    </source>
</evidence>
<feature type="coiled-coil region" evidence="1">
    <location>
        <begin position="235"/>
        <end position="269"/>
    </location>
</feature>